<sequence>MQGSPWRGSKDFGGLCVLSYGWDMLVVTVCAPVFYYRGAGAGYRTEYLDGIERLIELDISRNSGN</sequence>
<dbReference type="EMBL" id="JACHBW010000011">
    <property type="protein sequence ID" value="MBB6104051.1"/>
    <property type="molecule type" value="Genomic_DNA"/>
</dbReference>
<keyword evidence="1" id="KW-0472">Membrane</keyword>
<dbReference type="Proteomes" id="UP000571554">
    <property type="component" value="Unassembled WGS sequence"/>
</dbReference>
<organism evidence="2 3">
    <name type="scientific">Paraburkholderia bannensis</name>
    <dbReference type="NCBI Taxonomy" id="765414"/>
    <lineage>
        <taxon>Bacteria</taxon>
        <taxon>Pseudomonadati</taxon>
        <taxon>Pseudomonadota</taxon>
        <taxon>Betaproteobacteria</taxon>
        <taxon>Burkholderiales</taxon>
        <taxon>Burkholderiaceae</taxon>
        <taxon>Paraburkholderia</taxon>
    </lineage>
</organism>
<keyword evidence="1" id="KW-0812">Transmembrane</keyword>
<protein>
    <submittedName>
        <fullName evidence="2">Uncharacterized protein</fullName>
    </submittedName>
</protein>
<evidence type="ECO:0000313" key="2">
    <source>
        <dbReference type="EMBL" id="MBB6104051.1"/>
    </source>
</evidence>
<dbReference type="AlphaFoldDB" id="A0A7W9WU74"/>
<proteinExistence type="predicted"/>
<gene>
    <name evidence="2" type="ORF">F4827_003910</name>
</gene>
<reference evidence="2 3" key="1">
    <citation type="submission" date="2020-08" db="EMBL/GenBank/DDBJ databases">
        <title>Above-ground endophytic microbial communities from plants in different locations in the United States.</title>
        <authorList>
            <person name="Frank C."/>
        </authorList>
    </citation>
    <scope>NUCLEOTIDE SEQUENCE [LARGE SCALE GENOMIC DNA]</scope>
    <source>
        <strain evidence="2 3">WP4_2_2</strain>
    </source>
</reference>
<evidence type="ECO:0000256" key="1">
    <source>
        <dbReference type="SAM" id="Phobius"/>
    </source>
</evidence>
<keyword evidence="3" id="KW-1185">Reference proteome</keyword>
<comment type="caution">
    <text evidence="2">The sequence shown here is derived from an EMBL/GenBank/DDBJ whole genome shotgun (WGS) entry which is preliminary data.</text>
</comment>
<evidence type="ECO:0000313" key="3">
    <source>
        <dbReference type="Proteomes" id="UP000571554"/>
    </source>
</evidence>
<name>A0A7W9WU74_9BURK</name>
<accession>A0A7W9WU74</accession>
<keyword evidence="1" id="KW-1133">Transmembrane helix</keyword>
<feature type="transmembrane region" description="Helical" evidence="1">
    <location>
        <begin position="12"/>
        <end position="36"/>
    </location>
</feature>